<dbReference type="KEGG" id="psty:BFS30_21430"/>
<name>A0A1D7QLE8_9SPHI</name>
<dbReference type="OrthoDB" id="6401683at2"/>
<organism evidence="2 3">
    <name type="scientific">Pedobacter steynii</name>
    <dbReference type="NCBI Taxonomy" id="430522"/>
    <lineage>
        <taxon>Bacteria</taxon>
        <taxon>Pseudomonadati</taxon>
        <taxon>Bacteroidota</taxon>
        <taxon>Sphingobacteriia</taxon>
        <taxon>Sphingobacteriales</taxon>
        <taxon>Sphingobacteriaceae</taxon>
        <taxon>Pedobacter</taxon>
    </lineage>
</organism>
<dbReference type="RefSeq" id="WP_069381157.1">
    <property type="nucleotide sequence ID" value="NZ_CP017141.1"/>
</dbReference>
<feature type="compositionally biased region" description="Polar residues" evidence="1">
    <location>
        <begin position="121"/>
        <end position="141"/>
    </location>
</feature>
<reference evidence="2 3" key="1">
    <citation type="submission" date="2016-08" db="EMBL/GenBank/DDBJ databases">
        <authorList>
            <person name="Seilhamer J.J."/>
        </authorList>
    </citation>
    <scope>NUCLEOTIDE SEQUENCE [LARGE SCALE GENOMIC DNA]</scope>
    <source>
        <strain evidence="2 3">DX4</strain>
    </source>
</reference>
<gene>
    <name evidence="2" type="ORF">BFS30_21430</name>
</gene>
<sequence>MTAIKPTIYLIKDHIKDPKQIFKKDRRLFSKEQDGVSVYYTVSRNNTPDWANYLNEAFKMSTTPFKNSSSQAVLIVKVDDRLLAIPLGSGIHLMDLTKTDYNFGLKTALNCIPKSEIRQVDTTTPEINSQKTKKQASTGSTPEEFGINKQKDILRGITGKLPKDHPLGESMDGKDSLRLVKGIVGLLKLKSLCTETLKHYLSDNYKQDYPWIDNIAMIRDKSLVNELVKQLARNLKMAKFENMLFTPPEYYELIFDCNGFVFSTGDRSRLNKKDSFEMPDMLDWKNSIGDARKEITPENIDSYKVNLVKDNGTNRNWPIQRCLSWETEYKGNKYILSEGSWYAVAPDFFSLVNQFYSERILDPHDMPTPTKTKIKESDYNSALSMSRKSRFLFDLGHTTAKSKSVGKDGNEVCDVYDIDTHTFFHVKMGKSSSSISHLFRQGAFSGQILTQDEAIRKEFLKHLVDYGCKADVLPEPYNPHQYEIVFALVIGKTQKKDIPFFSKVSFRDTVNNGLGLMGYTCKIAYVVGP</sequence>
<proteinExistence type="predicted"/>
<dbReference type="EMBL" id="CP017141">
    <property type="protein sequence ID" value="AOM79495.1"/>
    <property type="molecule type" value="Genomic_DNA"/>
</dbReference>
<feature type="region of interest" description="Disordered" evidence="1">
    <location>
        <begin position="121"/>
        <end position="144"/>
    </location>
</feature>
<evidence type="ECO:0008006" key="4">
    <source>
        <dbReference type="Google" id="ProtNLM"/>
    </source>
</evidence>
<dbReference type="AlphaFoldDB" id="A0A1D7QLE8"/>
<evidence type="ECO:0000313" key="3">
    <source>
        <dbReference type="Proteomes" id="UP000094313"/>
    </source>
</evidence>
<protein>
    <recommendedName>
        <fullName evidence="4">Sporadically distributed protein, TIGR04141 family</fullName>
    </recommendedName>
</protein>
<dbReference type="Pfam" id="PF19614">
    <property type="entry name" value="DUF6119"/>
    <property type="match status" value="1"/>
</dbReference>
<dbReference type="Proteomes" id="UP000094313">
    <property type="component" value="Chromosome"/>
</dbReference>
<dbReference type="InterPro" id="IPR026487">
    <property type="entry name" value="CHP04141"/>
</dbReference>
<dbReference type="NCBIfam" id="TIGR04141">
    <property type="entry name" value="TIGR04141 family sporadically distributed protein"/>
    <property type="match status" value="1"/>
</dbReference>
<keyword evidence="3" id="KW-1185">Reference proteome</keyword>
<evidence type="ECO:0000256" key="1">
    <source>
        <dbReference type="SAM" id="MobiDB-lite"/>
    </source>
</evidence>
<accession>A0A1D7QLE8</accession>
<evidence type="ECO:0000313" key="2">
    <source>
        <dbReference type="EMBL" id="AOM79495.1"/>
    </source>
</evidence>